<reference evidence="2" key="1">
    <citation type="submission" date="2022-09" db="EMBL/GenBank/DDBJ databases">
        <title>Fusarium specimens isolated from Avocado Roots.</title>
        <authorList>
            <person name="Stajich J."/>
            <person name="Roper C."/>
            <person name="Heimlech-Rivalta G."/>
        </authorList>
    </citation>
    <scope>NUCLEOTIDE SEQUENCE</scope>
    <source>
        <strain evidence="2">A02</strain>
    </source>
</reference>
<comment type="caution">
    <text evidence="2">The sequence shown here is derived from an EMBL/GenBank/DDBJ whole genome shotgun (WGS) entry which is preliminary data.</text>
</comment>
<evidence type="ECO:0000313" key="3">
    <source>
        <dbReference type="Proteomes" id="UP001152087"/>
    </source>
</evidence>
<organism evidence="2 3">
    <name type="scientific">Fusarium falciforme</name>
    <dbReference type="NCBI Taxonomy" id="195108"/>
    <lineage>
        <taxon>Eukaryota</taxon>
        <taxon>Fungi</taxon>
        <taxon>Dikarya</taxon>
        <taxon>Ascomycota</taxon>
        <taxon>Pezizomycotina</taxon>
        <taxon>Sordariomycetes</taxon>
        <taxon>Hypocreomycetidae</taxon>
        <taxon>Hypocreales</taxon>
        <taxon>Nectriaceae</taxon>
        <taxon>Fusarium</taxon>
        <taxon>Fusarium solani species complex</taxon>
    </lineage>
</organism>
<dbReference type="Proteomes" id="UP001152087">
    <property type="component" value="Unassembled WGS sequence"/>
</dbReference>
<evidence type="ECO:0000313" key="2">
    <source>
        <dbReference type="EMBL" id="KAJ4179491.1"/>
    </source>
</evidence>
<proteinExistence type="predicted"/>
<dbReference type="AlphaFoldDB" id="A0A9W8QWG1"/>
<feature type="region of interest" description="Disordered" evidence="1">
    <location>
        <begin position="1"/>
        <end position="25"/>
    </location>
</feature>
<dbReference type="EMBL" id="JAOQAV010000057">
    <property type="protein sequence ID" value="KAJ4179491.1"/>
    <property type="molecule type" value="Genomic_DNA"/>
</dbReference>
<protein>
    <submittedName>
        <fullName evidence="2">Uncharacterized protein</fullName>
    </submittedName>
</protein>
<gene>
    <name evidence="2" type="ORF">NW755_012400</name>
</gene>
<name>A0A9W8QWG1_9HYPO</name>
<keyword evidence="3" id="KW-1185">Reference proteome</keyword>
<evidence type="ECO:0000256" key="1">
    <source>
        <dbReference type="SAM" id="MobiDB-lite"/>
    </source>
</evidence>
<sequence length="101" mass="11167">MFDSPAIASIEDNIPPNPPPRPTRNAFPAYVFIPSRRAPDSDAMAPDFDDRTFGNDRRVYTVDDQVGCLDSADLELDRETSRAMRKYALVVAVSDCTGVCL</sequence>
<accession>A0A9W8QWG1</accession>